<dbReference type="AlphaFoldDB" id="A0A2B4R255"/>
<name>A0A2B4R255_STYPI</name>
<accession>A0A2B4R255</accession>
<dbReference type="Gene3D" id="1.10.10.10">
    <property type="entry name" value="Winged helix-like DNA-binding domain superfamily/Winged helix DNA-binding domain"/>
    <property type="match status" value="1"/>
</dbReference>
<comment type="caution">
    <text evidence="2">The sequence shown here is derived from an EMBL/GenBank/DDBJ whole genome shotgun (WGS) entry which is preliminary data.</text>
</comment>
<keyword evidence="3" id="KW-1185">Reference proteome</keyword>
<evidence type="ECO:0000313" key="2">
    <source>
        <dbReference type="EMBL" id="PFX12434.1"/>
    </source>
</evidence>
<dbReference type="InterPro" id="IPR030392">
    <property type="entry name" value="S74_ICA"/>
</dbReference>
<feature type="domain" description="Peptidase S74" evidence="1">
    <location>
        <begin position="351"/>
        <end position="494"/>
    </location>
</feature>
<evidence type="ECO:0000313" key="3">
    <source>
        <dbReference type="Proteomes" id="UP000225706"/>
    </source>
</evidence>
<dbReference type="Pfam" id="PF13884">
    <property type="entry name" value="Peptidase_S74"/>
    <property type="match status" value="1"/>
</dbReference>
<organism evidence="2 3">
    <name type="scientific">Stylophora pistillata</name>
    <name type="common">Smooth cauliflower coral</name>
    <dbReference type="NCBI Taxonomy" id="50429"/>
    <lineage>
        <taxon>Eukaryota</taxon>
        <taxon>Metazoa</taxon>
        <taxon>Cnidaria</taxon>
        <taxon>Anthozoa</taxon>
        <taxon>Hexacorallia</taxon>
        <taxon>Scleractinia</taxon>
        <taxon>Astrocoeniina</taxon>
        <taxon>Pocilloporidae</taxon>
        <taxon>Stylophora</taxon>
    </lineage>
</organism>
<sequence length="832" mass="93273">MAKPEYFDGVEWQTCCGDGADISVQNEPSTPIPITGSLTISAGSVNMTLGAELDALSAFSQNGLITRTGTGSYVGRSLVAGTGINITNGNGVLGNPVISATGLSLTLTGAVTGSGSGTINTTLGENQSLPFSYLKHNWSSGVEKGVYHILVDAATPPHFVHVVQSGSGSTYRRWLTVYKPGFGSQPTGSYQLGFYHAANGHQYPFEIGTYGSTLRTYLRTTVDINNNKIINLAEPSQSQDAATKNYVDNNAGGGSPYNGKFIFQESGYQIYIRAYSNYLDLRNDYIRNNRYAAIIETNSANETASIAMNGDYIQTIQTFDDLGFIFTDEDTDPTTSYQSYISSNGSLVTSSSKKKKHSIRKKSHKNYLERLNKLNIYSYALKTPIANKDGEKTKVRKFYKNKQLHVGLVSEEVNELFDNATDNYKTIDFDSKNKKEIEKAIGDYKPEISEQDYIKDKMAKRGDVTGIKYDTLLCYTILAIQELTQKVEQLEKRGWFMSDAQNLRNWASQIFGADVDLNSPRLAELKSAAENSLSELEDDKFTSSLIGGIGWSYFTYRDNKFCYEYIDPIEVLWDPDDRSARLDNSNFVCRVHYVPAVRLKNQYPEFAKEFEEMVEGNSTNPSDYTAYNTVSENPLWRQFAGGSNTVGNPQDDGSWVRGRSIKIAEIFYKKQVKYYETTVMFPEDFTGDTIPNEQLFTTFDESIAREKSTNGKIEIKNGTQIWHGIFCDNLLIENNPIAEQIPNQRYLPLTPVILKRDYQGMPYGVVDNLISPQKTHNFLWSTTLHYLDAKTIIASDEQANTDKLREFLKDEMRSKNGVAFIKNPREIQVLDH</sequence>
<gene>
    <name evidence="2" type="ORF">AWC38_SpisGene23609</name>
</gene>
<dbReference type="Pfam" id="PF16510">
    <property type="entry name" value="P22_portal"/>
    <property type="match status" value="1"/>
</dbReference>
<dbReference type="InterPro" id="IPR032427">
    <property type="entry name" value="P22_portal"/>
</dbReference>
<proteinExistence type="predicted"/>
<dbReference type="Proteomes" id="UP000225706">
    <property type="component" value="Unassembled WGS sequence"/>
</dbReference>
<evidence type="ECO:0000259" key="1">
    <source>
        <dbReference type="PROSITE" id="PS51688"/>
    </source>
</evidence>
<reference evidence="3" key="1">
    <citation type="journal article" date="2017" name="bioRxiv">
        <title>Comparative analysis of the genomes of Stylophora pistillata and Acropora digitifera provides evidence for extensive differences between species of corals.</title>
        <authorList>
            <person name="Voolstra C.R."/>
            <person name="Li Y."/>
            <person name="Liew Y.J."/>
            <person name="Baumgarten S."/>
            <person name="Zoccola D."/>
            <person name="Flot J.-F."/>
            <person name="Tambutte S."/>
            <person name="Allemand D."/>
            <person name="Aranda M."/>
        </authorList>
    </citation>
    <scope>NUCLEOTIDE SEQUENCE [LARGE SCALE GENOMIC DNA]</scope>
</reference>
<dbReference type="InterPro" id="IPR036388">
    <property type="entry name" value="WH-like_DNA-bd_sf"/>
</dbReference>
<dbReference type="EMBL" id="LSMT01001371">
    <property type="protein sequence ID" value="PFX12434.1"/>
    <property type="molecule type" value="Genomic_DNA"/>
</dbReference>
<protein>
    <recommendedName>
        <fullName evidence="1">Peptidase S74 domain-containing protein</fullName>
    </recommendedName>
</protein>
<dbReference type="PROSITE" id="PS51688">
    <property type="entry name" value="ICA"/>
    <property type="match status" value="1"/>
</dbReference>